<dbReference type="KEGG" id="ehx:EMIHUDRAFT_221727"/>
<keyword evidence="3" id="KW-0862">Zinc</keyword>
<dbReference type="eggNOG" id="KOG1633">
    <property type="taxonomic scope" value="Eukaryota"/>
</dbReference>
<feature type="region of interest" description="Disordered" evidence="4">
    <location>
        <begin position="1"/>
        <end position="34"/>
    </location>
</feature>
<dbReference type="HOGENOM" id="CLU_732449_0_0_1"/>
<dbReference type="PANTHER" id="PTHR31917">
    <property type="entry name" value="AGENET DOMAIN-CONTAINING PROTEIN-RELATED"/>
    <property type="match status" value="1"/>
</dbReference>
<dbReference type="RefSeq" id="XP_005756353.1">
    <property type="nucleotide sequence ID" value="XM_005756296.1"/>
</dbReference>
<dbReference type="InterPro" id="IPR002857">
    <property type="entry name" value="Znf_CXXC"/>
</dbReference>
<dbReference type="Pfam" id="PF05641">
    <property type="entry name" value="Agenet"/>
    <property type="match status" value="1"/>
</dbReference>
<dbReference type="PaxDb" id="2903-EOD03924"/>
<dbReference type="GO" id="GO:0003677">
    <property type="term" value="F:DNA binding"/>
    <property type="evidence" value="ECO:0007669"/>
    <property type="project" value="InterPro"/>
</dbReference>
<sequence length="378" mass="40172">MGGRTVKRPERYGGSPDNSPERPARKRARGPLQPLRKRTRCGTCAACNATNCKACRFCLDMPKYGGTGTLRQPCIQRLCEAMLAEKLQAKEAAAAEREADREKRRAEREAEREARDEADELLADGCEVEVQMEEEGLAGAVYSGTLVRDKGKQEGGAWVVFDELLDEEDETAPLREWVRLETVRRRPPATPAGFARLVSAGDVVELYYEDGWWQVEVEGFVRPGDAPPKAEGAASHAGEEGGAEGGAKGCAKVEAESAWEAEAAAVGPGVEEGSTAANGGEVSNGGEGADGGGALPPPGGGAADGSMDGFDVRHEVGEAVLRPLWMWDAGRYELEAGHGYAGVGGEAVFRFARGIARSHGGSDARRSSCSLYDAIDFL</sequence>
<dbReference type="STRING" id="2903.R1D5G0"/>
<keyword evidence="1" id="KW-0479">Metal-binding</keyword>
<feature type="domain" description="CXXC-type" evidence="5">
    <location>
        <begin position="34"/>
        <end position="80"/>
    </location>
</feature>
<evidence type="ECO:0000256" key="3">
    <source>
        <dbReference type="ARBA" id="ARBA00022833"/>
    </source>
</evidence>
<keyword evidence="7" id="KW-1185">Reference proteome</keyword>
<feature type="region of interest" description="Disordered" evidence="4">
    <location>
        <begin position="224"/>
        <end position="308"/>
    </location>
</feature>
<evidence type="ECO:0000256" key="1">
    <source>
        <dbReference type="ARBA" id="ARBA00022723"/>
    </source>
</evidence>
<keyword evidence="2" id="KW-0863">Zinc-finger</keyword>
<evidence type="ECO:0000313" key="6">
    <source>
        <dbReference type="EnsemblProtists" id="EOD03924"/>
    </source>
</evidence>
<evidence type="ECO:0000256" key="2">
    <source>
        <dbReference type="ARBA" id="ARBA00022771"/>
    </source>
</evidence>
<reference evidence="6" key="2">
    <citation type="submission" date="2024-10" db="UniProtKB">
        <authorList>
            <consortium name="EnsemblProtists"/>
        </authorList>
    </citation>
    <scope>IDENTIFICATION</scope>
</reference>
<dbReference type="Proteomes" id="UP000013827">
    <property type="component" value="Unassembled WGS sequence"/>
</dbReference>
<reference evidence="7" key="1">
    <citation type="journal article" date="2013" name="Nature">
        <title>Pan genome of the phytoplankton Emiliania underpins its global distribution.</title>
        <authorList>
            <person name="Read B.A."/>
            <person name="Kegel J."/>
            <person name="Klute M.J."/>
            <person name="Kuo A."/>
            <person name="Lefebvre S.C."/>
            <person name="Maumus F."/>
            <person name="Mayer C."/>
            <person name="Miller J."/>
            <person name="Monier A."/>
            <person name="Salamov A."/>
            <person name="Young J."/>
            <person name="Aguilar M."/>
            <person name="Claverie J.M."/>
            <person name="Frickenhaus S."/>
            <person name="Gonzalez K."/>
            <person name="Herman E.K."/>
            <person name="Lin Y.C."/>
            <person name="Napier J."/>
            <person name="Ogata H."/>
            <person name="Sarno A.F."/>
            <person name="Shmutz J."/>
            <person name="Schroeder D."/>
            <person name="de Vargas C."/>
            <person name="Verret F."/>
            <person name="von Dassow P."/>
            <person name="Valentin K."/>
            <person name="Van de Peer Y."/>
            <person name="Wheeler G."/>
            <person name="Dacks J.B."/>
            <person name="Delwiche C.F."/>
            <person name="Dyhrman S.T."/>
            <person name="Glockner G."/>
            <person name="John U."/>
            <person name="Richards T."/>
            <person name="Worden A.Z."/>
            <person name="Zhang X."/>
            <person name="Grigoriev I.V."/>
            <person name="Allen A.E."/>
            <person name="Bidle K."/>
            <person name="Borodovsky M."/>
            <person name="Bowler C."/>
            <person name="Brownlee C."/>
            <person name="Cock J.M."/>
            <person name="Elias M."/>
            <person name="Gladyshev V.N."/>
            <person name="Groth M."/>
            <person name="Guda C."/>
            <person name="Hadaegh A."/>
            <person name="Iglesias-Rodriguez M.D."/>
            <person name="Jenkins J."/>
            <person name="Jones B.M."/>
            <person name="Lawson T."/>
            <person name="Leese F."/>
            <person name="Lindquist E."/>
            <person name="Lobanov A."/>
            <person name="Lomsadze A."/>
            <person name="Malik S.B."/>
            <person name="Marsh M.E."/>
            <person name="Mackinder L."/>
            <person name="Mock T."/>
            <person name="Mueller-Roeber B."/>
            <person name="Pagarete A."/>
            <person name="Parker M."/>
            <person name="Probert I."/>
            <person name="Quesneville H."/>
            <person name="Raines C."/>
            <person name="Rensing S.A."/>
            <person name="Riano-Pachon D.M."/>
            <person name="Richier S."/>
            <person name="Rokitta S."/>
            <person name="Shiraiwa Y."/>
            <person name="Soanes D.M."/>
            <person name="van der Giezen M."/>
            <person name="Wahlund T.M."/>
            <person name="Williams B."/>
            <person name="Wilson W."/>
            <person name="Wolfe G."/>
            <person name="Wurch L.L."/>
        </authorList>
    </citation>
    <scope>NUCLEOTIDE SEQUENCE</scope>
</reference>
<feature type="compositionally biased region" description="Low complexity" evidence="4">
    <location>
        <begin position="249"/>
        <end position="281"/>
    </location>
</feature>
<feature type="compositionally biased region" description="Basic and acidic residues" evidence="4">
    <location>
        <begin position="94"/>
        <end position="115"/>
    </location>
</feature>
<organism evidence="6 7">
    <name type="scientific">Emiliania huxleyi (strain CCMP1516)</name>
    <dbReference type="NCBI Taxonomy" id="280463"/>
    <lineage>
        <taxon>Eukaryota</taxon>
        <taxon>Haptista</taxon>
        <taxon>Haptophyta</taxon>
        <taxon>Prymnesiophyceae</taxon>
        <taxon>Isochrysidales</taxon>
        <taxon>Noelaerhabdaceae</taxon>
        <taxon>Emiliania</taxon>
    </lineage>
</organism>
<dbReference type="AlphaFoldDB" id="A0A0D3HY39"/>
<feature type="compositionally biased region" description="Gly residues" evidence="4">
    <location>
        <begin position="282"/>
        <end position="294"/>
    </location>
</feature>
<evidence type="ECO:0000259" key="5">
    <source>
        <dbReference type="PROSITE" id="PS51058"/>
    </source>
</evidence>
<dbReference type="PROSITE" id="PS51058">
    <property type="entry name" value="ZF_CXXC"/>
    <property type="match status" value="1"/>
</dbReference>
<dbReference type="CDD" id="cd20405">
    <property type="entry name" value="Tudor_Agenet_AtDUF_rpt1_3"/>
    <property type="match status" value="1"/>
</dbReference>
<protein>
    <recommendedName>
        <fullName evidence="5">CXXC-type domain-containing protein</fullName>
    </recommendedName>
</protein>
<dbReference type="PANTHER" id="PTHR31917:SF101">
    <property type="entry name" value="OS07G0607300 PROTEIN"/>
    <property type="match status" value="1"/>
</dbReference>
<accession>A0A0D3HY39</accession>
<name>A0A0D3HY39_EMIH1</name>
<dbReference type="GeneID" id="17250025"/>
<dbReference type="InterPro" id="IPR008395">
    <property type="entry name" value="Agenet-like_dom"/>
</dbReference>
<feature type="region of interest" description="Disordered" evidence="4">
    <location>
        <begin position="94"/>
        <end position="117"/>
    </location>
</feature>
<dbReference type="Pfam" id="PF02008">
    <property type="entry name" value="zf-CXXC"/>
    <property type="match status" value="1"/>
</dbReference>
<dbReference type="EnsemblProtists" id="EOD03924">
    <property type="protein sequence ID" value="EOD03924"/>
    <property type="gene ID" value="EMIHUDRAFT_221727"/>
</dbReference>
<feature type="compositionally biased region" description="Basic residues" evidence="4">
    <location>
        <begin position="24"/>
        <end position="34"/>
    </location>
</feature>
<dbReference type="GO" id="GO:0008270">
    <property type="term" value="F:zinc ion binding"/>
    <property type="evidence" value="ECO:0007669"/>
    <property type="project" value="UniProtKB-KW"/>
</dbReference>
<evidence type="ECO:0000313" key="7">
    <source>
        <dbReference type="Proteomes" id="UP000013827"/>
    </source>
</evidence>
<evidence type="ECO:0000256" key="4">
    <source>
        <dbReference type="SAM" id="MobiDB-lite"/>
    </source>
</evidence>
<proteinExistence type="predicted"/>